<feature type="signal peptide" evidence="4">
    <location>
        <begin position="1"/>
        <end position="30"/>
    </location>
</feature>
<proteinExistence type="inferred from homology"/>
<evidence type="ECO:0000256" key="2">
    <source>
        <dbReference type="ARBA" id="ARBA00007639"/>
    </source>
</evidence>
<dbReference type="NCBIfam" id="NF008185">
    <property type="entry name" value="PRK10936.1"/>
    <property type="match status" value="1"/>
</dbReference>
<sequence length="365" mass="38041">MKLRMNAVRGSTAAALLGVLGLFAPLTAAAESWTFPVMAMDTLRDTAVAPFDAKPVDYTALDAADVTKKWNLCFLVPHTTNDIIRAYLYGTVEEVKRLGASLTVFDAGGYGNLDAQLSQFDDCVTLGADAILIMAVSPTAFNQKISEARAKGVKVVDVNIGIDGPADGRVVVTYKAVGDVIGKTLAAAHAAGSGKVSTVVLPGPAGVAWSEDTQLGFAAAVAGSDVVIEKVAYGGSSRLDQQPLIEDVLVTYPELDFIVGMGTSIESALNALREQGRVGDMALYGSFITPDLIEPIKAGDVAGVVVENSIIINRLAVDMAVRLLEGKATITDAVPAVTLVNAANVDVVPEANFAPADWQATMSVE</sequence>
<dbReference type="CDD" id="cd06306">
    <property type="entry name" value="PBP1_TorT-like"/>
    <property type="match status" value="1"/>
</dbReference>
<keyword evidence="3 4" id="KW-0732">Signal</keyword>
<dbReference type="GO" id="GO:0030246">
    <property type="term" value="F:carbohydrate binding"/>
    <property type="evidence" value="ECO:0007669"/>
    <property type="project" value="UniProtKB-ARBA"/>
</dbReference>
<evidence type="ECO:0000259" key="5">
    <source>
        <dbReference type="Pfam" id="PF13407"/>
    </source>
</evidence>
<dbReference type="InterPro" id="IPR028082">
    <property type="entry name" value="Peripla_BP_I"/>
</dbReference>
<dbReference type="PANTHER" id="PTHR46847:SF1">
    <property type="entry name" value="D-ALLOSE-BINDING PERIPLASMIC PROTEIN-RELATED"/>
    <property type="match status" value="1"/>
</dbReference>
<organism evidence="6 7">
    <name type="scientific">Gemmobacter fulvus</name>
    <dbReference type="NCBI Taxonomy" id="2840474"/>
    <lineage>
        <taxon>Bacteria</taxon>
        <taxon>Pseudomonadati</taxon>
        <taxon>Pseudomonadota</taxon>
        <taxon>Alphaproteobacteria</taxon>
        <taxon>Rhodobacterales</taxon>
        <taxon>Paracoccaceae</taxon>
        <taxon>Gemmobacter</taxon>
    </lineage>
</organism>
<comment type="subcellular location">
    <subcellularLocation>
        <location evidence="1">Cell envelope</location>
    </subcellularLocation>
</comment>
<dbReference type="RefSeq" id="WP_215505303.1">
    <property type="nucleotide sequence ID" value="NZ_CP076362.1"/>
</dbReference>
<evidence type="ECO:0000313" key="7">
    <source>
        <dbReference type="Proteomes" id="UP000679352"/>
    </source>
</evidence>
<reference evidence="6" key="1">
    <citation type="submission" date="2021-06" db="EMBL/GenBank/DDBJ databases">
        <authorList>
            <person name="Lee C.-S."/>
            <person name="Jin L."/>
        </authorList>
    </citation>
    <scope>NUCLEOTIDE SEQUENCE</scope>
    <source>
        <strain evidence="6">Con5</strain>
        <plasmid evidence="6">p1</plasmid>
    </source>
</reference>
<comment type="similarity">
    <text evidence="2">Belongs to the bacterial solute-binding protein 2 family.</text>
</comment>
<protein>
    <submittedName>
        <fullName evidence="6">TMAO reductase system periplasmic protein TorT</fullName>
    </submittedName>
</protein>
<accession>A0A975P9S5</accession>
<dbReference type="InterPro" id="IPR025997">
    <property type="entry name" value="SBP_2_dom"/>
</dbReference>
<dbReference type="Pfam" id="PF13407">
    <property type="entry name" value="Peripla_BP_4"/>
    <property type="match status" value="1"/>
</dbReference>
<keyword evidence="7" id="KW-1185">Reference proteome</keyword>
<dbReference type="KEGG" id="gfu:KM031_17040"/>
<evidence type="ECO:0000256" key="1">
    <source>
        <dbReference type="ARBA" id="ARBA00004196"/>
    </source>
</evidence>
<dbReference type="PANTHER" id="PTHR46847">
    <property type="entry name" value="D-ALLOSE-BINDING PERIPLASMIC PROTEIN-RELATED"/>
    <property type="match status" value="1"/>
</dbReference>
<dbReference type="EMBL" id="CP076362">
    <property type="protein sequence ID" value="QWK92409.1"/>
    <property type="molecule type" value="Genomic_DNA"/>
</dbReference>
<geneLocation type="plasmid" evidence="6 7">
    <name>p1</name>
</geneLocation>
<evidence type="ECO:0000313" key="6">
    <source>
        <dbReference type="EMBL" id="QWK92409.1"/>
    </source>
</evidence>
<name>A0A975P9S5_9RHOB</name>
<keyword evidence="6" id="KW-0614">Plasmid</keyword>
<dbReference type="Proteomes" id="UP000679352">
    <property type="component" value="Plasmid p1"/>
</dbReference>
<dbReference type="GO" id="GO:0030313">
    <property type="term" value="C:cell envelope"/>
    <property type="evidence" value="ECO:0007669"/>
    <property type="project" value="UniProtKB-SubCell"/>
</dbReference>
<gene>
    <name evidence="6" type="primary">torT</name>
    <name evidence="6" type="ORF">KM031_17040</name>
</gene>
<evidence type="ECO:0000256" key="3">
    <source>
        <dbReference type="ARBA" id="ARBA00022729"/>
    </source>
</evidence>
<feature type="chain" id="PRO_5037103312" evidence="4">
    <location>
        <begin position="31"/>
        <end position="365"/>
    </location>
</feature>
<dbReference type="SUPFAM" id="SSF53822">
    <property type="entry name" value="Periplasmic binding protein-like I"/>
    <property type="match status" value="1"/>
</dbReference>
<feature type="domain" description="Periplasmic binding protein" evidence="5">
    <location>
        <begin position="74"/>
        <end position="327"/>
    </location>
</feature>
<dbReference type="AlphaFoldDB" id="A0A975P9S5"/>
<dbReference type="Gene3D" id="3.40.50.2300">
    <property type="match status" value="2"/>
</dbReference>
<evidence type="ECO:0000256" key="4">
    <source>
        <dbReference type="SAM" id="SignalP"/>
    </source>
</evidence>